<name>A0A816RL44_BRANA</name>
<feature type="compositionally biased region" description="Gly residues" evidence="1">
    <location>
        <begin position="64"/>
        <end position="75"/>
    </location>
</feature>
<dbReference type="Proteomes" id="UP001295469">
    <property type="component" value="Chromosome C01"/>
</dbReference>
<organism evidence="3">
    <name type="scientific">Brassica napus</name>
    <name type="common">Rape</name>
    <dbReference type="NCBI Taxonomy" id="3708"/>
    <lineage>
        <taxon>Eukaryota</taxon>
        <taxon>Viridiplantae</taxon>
        <taxon>Streptophyta</taxon>
        <taxon>Embryophyta</taxon>
        <taxon>Tracheophyta</taxon>
        <taxon>Spermatophyta</taxon>
        <taxon>Magnoliopsida</taxon>
        <taxon>eudicotyledons</taxon>
        <taxon>Gunneridae</taxon>
        <taxon>Pentapetalae</taxon>
        <taxon>rosids</taxon>
        <taxon>malvids</taxon>
        <taxon>Brassicales</taxon>
        <taxon>Brassicaceae</taxon>
        <taxon>Brassiceae</taxon>
        <taxon>Brassica</taxon>
    </lineage>
</organism>
<feature type="region of interest" description="Disordered" evidence="1">
    <location>
        <begin position="64"/>
        <end position="101"/>
    </location>
</feature>
<protein>
    <submittedName>
        <fullName evidence="3">(rape) hypothetical protein</fullName>
    </submittedName>
</protein>
<evidence type="ECO:0000313" key="3">
    <source>
        <dbReference type="EMBL" id="CAF2072729.1"/>
    </source>
</evidence>
<proteinExistence type="predicted"/>
<feature type="chain" id="PRO_5032582973" evidence="2">
    <location>
        <begin position="23"/>
        <end position="101"/>
    </location>
</feature>
<evidence type="ECO:0000256" key="1">
    <source>
        <dbReference type="SAM" id="MobiDB-lite"/>
    </source>
</evidence>
<evidence type="ECO:0000256" key="2">
    <source>
        <dbReference type="SAM" id="SignalP"/>
    </source>
</evidence>
<reference evidence="3" key="1">
    <citation type="submission" date="2021-01" db="EMBL/GenBank/DDBJ databases">
        <authorList>
            <consortium name="Genoscope - CEA"/>
            <person name="William W."/>
        </authorList>
    </citation>
    <scope>NUCLEOTIDE SEQUENCE</scope>
</reference>
<keyword evidence="2" id="KW-0732">Signal</keyword>
<gene>
    <name evidence="3" type="ORF">DARMORV10_C01P25450.1</name>
</gene>
<accession>A0A816RL44</accession>
<sequence length="101" mass="10835">MGLKRTLLVLYILLTFHLQVNFSSVSLRPFSVITYHESLPLRAKKPDVVSFEGKAQELDVVIKKGGGGGRTGRGRIGPLILIQTGGGGTDGSHRSSGSRNM</sequence>
<feature type="signal peptide" evidence="2">
    <location>
        <begin position="1"/>
        <end position="22"/>
    </location>
</feature>
<dbReference type="AlphaFoldDB" id="A0A816RL44"/>
<dbReference type="EMBL" id="HG994365">
    <property type="protein sequence ID" value="CAF2072729.1"/>
    <property type="molecule type" value="Genomic_DNA"/>
</dbReference>